<keyword evidence="2" id="KW-0963">Cytoplasm</keyword>
<evidence type="ECO:0000256" key="2">
    <source>
        <dbReference type="ARBA" id="ARBA00022490"/>
    </source>
</evidence>
<dbReference type="EC" id="4.1.3.6" evidence="4"/>
<dbReference type="EMBL" id="CP060385">
    <property type="protein sequence ID" value="QOX89527.1"/>
    <property type="molecule type" value="Genomic_DNA"/>
</dbReference>
<dbReference type="NCBIfam" id="TIGR01608">
    <property type="entry name" value="citD"/>
    <property type="match status" value="1"/>
</dbReference>
<reference evidence="4" key="1">
    <citation type="submission" date="2020-08" db="EMBL/GenBank/DDBJ databases">
        <title>Phytoplasma sp. strain PR08 associated with Phyllody Disease of Parthenium hysterophorus.</title>
        <authorList>
            <person name="Kirdat K."/>
            <person name="Tiwarekar B."/>
            <person name="Yadav A."/>
        </authorList>
    </citation>
    <scope>NUCLEOTIDE SEQUENCE [LARGE SCALE GENOMIC DNA]</scope>
    <source>
        <strain evidence="4">PR08</strain>
    </source>
</reference>
<proteinExistence type="predicted"/>
<organism evidence="4">
    <name type="scientific">Candidatus Phytoplasma australasiaticum subsp. australasiaticum</name>
    <dbReference type="NCBI Taxonomy" id="2832407"/>
    <lineage>
        <taxon>Bacteria</taxon>
        <taxon>Bacillati</taxon>
        <taxon>Mycoplasmatota</taxon>
        <taxon>Mollicutes</taxon>
        <taxon>Acholeplasmatales</taxon>
        <taxon>Acholeplasmataceae</taxon>
        <taxon>Candidatus Phytoplasma</taxon>
        <taxon>16SrII (Peanut WB group)</taxon>
        <taxon>Candidatus Phytoplasma australasiaticum</taxon>
    </lineage>
</organism>
<keyword evidence="3" id="KW-0597">Phosphoprotein</keyword>
<evidence type="ECO:0000313" key="4">
    <source>
        <dbReference type="EMBL" id="QOX89527.1"/>
    </source>
</evidence>
<sequence length="103" mass="11777">MIKKEDYKMINNNKLKPIIKRAFCGSLNSSDCLITIEPNLSDIIQIIIQSPFEKQFGEQMRTLTLEILKENNVTSCKLLIQDQGALEIVLKSRILVALERART</sequence>
<keyword evidence="4" id="KW-0456">Lyase</keyword>
<dbReference type="GO" id="GO:0005737">
    <property type="term" value="C:cytoplasm"/>
    <property type="evidence" value="ECO:0007669"/>
    <property type="project" value="UniProtKB-SubCell"/>
</dbReference>
<evidence type="ECO:0000256" key="1">
    <source>
        <dbReference type="ARBA" id="ARBA00004496"/>
    </source>
</evidence>
<protein>
    <submittedName>
        <fullName evidence="4">Citrate lyase acyl carrier protein</fullName>
        <ecNumber evidence="4">4.1.3.6</ecNumber>
    </submittedName>
</protein>
<dbReference type="AlphaFoldDB" id="A0A7S7FZS4"/>
<dbReference type="Pfam" id="PF06857">
    <property type="entry name" value="ACP"/>
    <property type="match status" value="1"/>
</dbReference>
<accession>A0A7S7FZS4</accession>
<dbReference type="GO" id="GO:0008815">
    <property type="term" value="F:citrate (pro-3S)-lyase activity"/>
    <property type="evidence" value="ECO:0007669"/>
    <property type="project" value="UniProtKB-EC"/>
</dbReference>
<evidence type="ECO:0000256" key="3">
    <source>
        <dbReference type="ARBA" id="ARBA00022553"/>
    </source>
</evidence>
<dbReference type="NCBIfam" id="NF009726">
    <property type="entry name" value="PRK13253.1"/>
    <property type="match status" value="1"/>
</dbReference>
<gene>
    <name evidence="4" type="primary">citD</name>
    <name evidence="4" type="ORF">H7685_01685</name>
</gene>
<dbReference type="InterPro" id="IPR006495">
    <property type="entry name" value="CitD"/>
</dbReference>
<comment type="subcellular location">
    <subcellularLocation>
        <location evidence="1">Cytoplasm</location>
    </subcellularLocation>
</comment>
<dbReference type="InterPro" id="IPR023439">
    <property type="entry name" value="Mal_deCO2ase/Cit_lyase_ACP"/>
</dbReference>
<name>A0A7S7FZS4_9MOLU</name>